<dbReference type="Gene3D" id="3.30.70.330">
    <property type="match status" value="3"/>
</dbReference>
<keyword evidence="4 7" id="KW-0520">NAD</keyword>
<sequence>MLKVTKLPSKTTEDGLRFFFENTRKSGGGDVDDVEYDEDTASAIITFIEDEAVDIVLQKMPIMFNNKVIEVEAHNVNVEEPMETTEEYESNLSTSEPSPTCTIEVRGMTNRTTQDTIMYYLESRKGADADVETIEYIEEKDMYLVTFQDEQAVDRTLQKNHTVDGSKLQVKKHIPPKRYPNKALVKGFSPRTTEDGIINFLEARTKFDVEGVDFGNEDSGKAIVTFCEPIDIGDIQTACKKRALDDSYLTVHPVVVTNCIVVRGFSEKTSESGLEYYFDNKRKSGVEGVADVKMNRDEDYCVIYFENAEDALIACKRSHTIDNFKLKVQVFYDCLGVPADNEGPKFKPLPPLVITDIDKYKVNFLNHSTTKRDAIEKQLQDIYAQITWPSSNNDGKISIDCTLTKETKDCRKLAKSWGEEVRKSIKTFVDALVTEKHSILQDAWGPVMEKLREINISDPDGVTVSVEKPPVCEIIIAGYTVPVKEVSVKIKQIIDEVSADLDRKKQSIQEDTKLKHHQLLILVYTHFKDKVKQKFEKMDVKIDTKKLVITFNGLSGNISSAKVMMFETINDITSASIGTKSPAYIQFLQKQEVKKYVGKKIKDKGLIGVWDIQGNTITMYSMSDADAVAASTILKDCVVETQVHVDNLQKSVMRSTKWAQYIQAIQDEYERKSIITEIIEDKQGQIILYCTSKGEAGMIREKIQDYFLDNSEKEITINLPPAQLKFLQEEMKDEVDDLEKGLRKQKIIVAVKGDGILIKGNPQGISDAEQEIEALVKKIYRTKHSMDKPGLQELMNTGHGKSKLKQVSKQAGVIISSDSDEDERSSGQIRPRQGASSDERAVYSAAGGQEVIVVKGDITGLDVDVIVNAANKDLAHSGGLAKVLVNKGGKSIQDECDQFISYNGQLTEGECYCSKPGMLSCQMIVHAVGPVWQGGSNNEEDSLQQCVETALVETEKNKHTSIAIPALCTGIFGYPPHLATRAIAQAVRDYFKRSKSSIVETVYLCDVNDNSVGLFVKAGDKMFDQAKDRKPKFGGRRSGGISSRHSDPISTGSIEIKIVKGELAKMRVDAIVNTTSKGLQLNQGAVSASLLSGGGKGLQFECSKKYPQGVDYGEVAVTTGGNLNCNIVCHGCLDQWKPGGIKVLEKFINGCLSEAEGKRCKSIAMPAMGTGKLGYPRALVAKHMYDTVHQYSSRNPHSCITKVMFVLYDKDDQTVKAFEAEEGNRQGSHHGRHDRDFTDKPTGYQGRGNSAKKGPDKKHQKQTPPGNQYSSAADKEYSVNMGKVVFKVYQGDITNVKVDAIVNGTNTELDLTIGAVAQAIKKKGGKELEKQIKDQKQHMKNDGIAVTKHTSSGLLCEAVIHLDMTGVNPSSYGSPFASGSKLKDRIKLALDKAEEIKMATVAFPALGTSVTANVPVSDIAEDMFKVVEKFQSKSKHVQQVHVVIYQRDMMKDFMDAIQKCVSNTKEKGYVEKLFGWTGLVGGNKKLNVSRHNRKLIGAQTPVDRVKMTSVTFVIYARDKNAAQNAIKLLEKSIESECDEKSIFSKIIKEFNADQKSEVKNLEASGKIKVTLDTTKGEIKIRGLKHHISEAFDEVHDIIRDAERAKQTMQKAKLVTDMVQWYFMEEDKGKKKLVEYPPDVNLILESALKDQKTEASFSDTNGNKYIVDLNAYEEYPADDPTDIVQVLRKSKLVDQAYEPPVTWVPMDEKENLKVVPLQPKDQEYQDVTGKFLKTAGTNVEFVKVERIQNKVLYQQFIAKKKSMDDTNPKTVQNEKALWHGFSVDALDSICKYGFNRSYCGKNATALGAGVYFAVNVSYSITDTYSRPDTHGHKRMFLCRVLTGEYCNGASTMKVPPAKPNAAGSHILYDTVTNNVSSPIMFVIFHDSQAFPEYLVTFKRK</sequence>
<dbReference type="PROSITE" id="PS50918">
    <property type="entry name" value="WWE"/>
    <property type="match status" value="1"/>
</dbReference>
<dbReference type="EMBL" id="UYJE01001199">
    <property type="protein sequence ID" value="VDI00053.1"/>
    <property type="molecule type" value="Genomic_DNA"/>
</dbReference>
<feature type="domain" description="Macro" evidence="12">
    <location>
        <begin position="1043"/>
        <end position="1224"/>
    </location>
</feature>
<keyword evidence="2 7" id="KW-0328">Glycosyltransferase</keyword>
<evidence type="ECO:0000313" key="14">
    <source>
        <dbReference type="Proteomes" id="UP000596742"/>
    </source>
</evidence>
<dbReference type="PANTHER" id="PTHR14453:SF102">
    <property type="entry name" value="PROTEIN MONO-ADP-RIBOSYLTRANSFERASE PARP14-LIKE"/>
    <property type="match status" value="1"/>
</dbReference>
<feature type="region of interest" description="Disordered" evidence="8">
    <location>
        <begin position="1027"/>
        <end position="1046"/>
    </location>
</feature>
<evidence type="ECO:0000259" key="12">
    <source>
        <dbReference type="PROSITE" id="PS51154"/>
    </source>
</evidence>
<dbReference type="PROSITE" id="PS50102">
    <property type="entry name" value="RRM"/>
    <property type="match status" value="1"/>
</dbReference>
<dbReference type="PANTHER" id="PTHR14453">
    <property type="entry name" value="PARP/ZINC FINGER CCCH TYPE DOMAIN CONTAINING PROTEIN"/>
    <property type="match status" value="1"/>
</dbReference>
<keyword evidence="6" id="KW-0694">RNA-binding</keyword>
<dbReference type="Pfam" id="PF23085">
    <property type="entry name" value="RRM_PARP14_3"/>
    <property type="match status" value="3"/>
</dbReference>
<feature type="compositionally biased region" description="Polar residues" evidence="8">
    <location>
        <begin position="1262"/>
        <end position="1271"/>
    </location>
</feature>
<evidence type="ECO:0000259" key="11">
    <source>
        <dbReference type="PROSITE" id="PS51059"/>
    </source>
</evidence>
<dbReference type="GO" id="GO:0003714">
    <property type="term" value="F:transcription corepressor activity"/>
    <property type="evidence" value="ECO:0007669"/>
    <property type="project" value="TreeGrafter"/>
</dbReference>
<feature type="domain" description="RRM" evidence="9">
    <location>
        <begin position="1"/>
        <end position="83"/>
    </location>
</feature>
<dbReference type="EC" id="2.4.2.-" evidence="7"/>
<dbReference type="Pfam" id="PF01661">
    <property type="entry name" value="Macro"/>
    <property type="match status" value="3"/>
</dbReference>
<dbReference type="SUPFAM" id="SSF117839">
    <property type="entry name" value="WWE domain"/>
    <property type="match status" value="1"/>
</dbReference>
<dbReference type="InterPro" id="IPR004170">
    <property type="entry name" value="WWE_dom"/>
</dbReference>
<gene>
    <name evidence="13" type="ORF">MGAL_10B017443</name>
</gene>
<feature type="domain" description="WWE" evidence="10">
    <location>
        <begin position="1606"/>
        <end position="1687"/>
    </location>
</feature>
<dbReference type="InterPro" id="IPR012677">
    <property type="entry name" value="Nucleotide-bd_a/b_plait_sf"/>
</dbReference>
<dbReference type="OrthoDB" id="6159649at2759"/>
<evidence type="ECO:0000256" key="4">
    <source>
        <dbReference type="ARBA" id="ARBA00023027"/>
    </source>
</evidence>
<dbReference type="CDD" id="cd02907">
    <property type="entry name" value="Macro_Af1521_BAL-like"/>
    <property type="match status" value="1"/>
</dbReference>
<comment type="caution">
    <text evidence="13">The sequence shown here is derived from an EMBL/GenBank/DDBJ whole genome shotgun (WGS) entry which is preliminary data.</text>
</comment>
<dbReference type="InterPro" id="IPR000504">
    <property type="entry name" value="RRM_dom"/>
</dbReference>
<evidence type="ECO:0000256" key="6">
    <source>
        <dbReference type="PROSITE-ProRule" id="PRU00176"/>
    </source>
</evidence>
<dbReference type="InterPro" id="IPR057044">
    <property type="entry name" value="PARP14_KH_1"/>
</dbReference>
<dbReference type="SUPFAM" id="SSF52949">
    <property type="entry name" value="Macro domain-like"/>
    <property type="match status" value="3"/>
</dbReference>
<dbReference type="InterPro" id="IPR012317">
    <property type="entry name" value="Poly(ADP-ribose)pol_cat_dom"/>
</dbReference>
<feature type="domain" description="PARP catalytic" evidence="11">
    <location>
        <begin position="1698"/>
        <end position="1899"/>
    </location>
</feature>
<dbReference type="GO" id="GO:0003723">
    <property type="term" value="F:RNA binding"/>
    <property type="evidence" value="ECO:0007669"/>
    <property type="project" value="UniProtKB-UniRule"/>
</dbReference>
<dbReference type="Gene3D" id="3.30.720.50">
    <property type="match status" value="1"/>
</dbReference>
<feature type="domain" description="Macro" evidence="12">
    <location>
        <begin position="1273"/>
        <end position="1461"/>
    </location>
</feature>
<dbReference type="GO" id="GO:0005737">
    <property type="term" value="C:cytoplasm"/>
    <property type="evidence" value="ECO:0007669"/>
    <property type="project" value="TreeGrafter"/>
</dbReference>
<evidence type="ECO:0000256" key="2">
    <source>
        <dbReference type="ARBA" id="ARBA00022676"/>
    </source>
</evidence>
<evidence type="ECO:0000256" key="5">
    <source>
        <dbReference type="ARBA" id="ARBA00023242"/>
    </source>
</evidence>
<dbReference type="InterPro" id="IPR052056">
    <property type="entry name" value="Mono-ARTD/PARP"/>
</dbReference>
<dbReference type="GO" id="GO:0005634">
    <property type="term" value="C:nucleus"/>
    <property type="evidence" value="ECO:0007669"/>
    <property type="project" value="UniProtKB-SubCell"/>
</dbReference>
<dbReference type="PROSITE" id="PS51154">
    <property type="entry name" value="MACRO"/>
    <property type="match status" value="3"/>
</dbReference>
<dbReference type="PROSITE" id="PS51059">
    <property type="entry name" value="PARP_CATALYTIC"/>
    <property type="match status" value="1"/>
</dbReference>
<evidence type="ECO:0000256" key="1">
    <source>
        <dbReference type="ARBA" id="ARBA00004123"/>
    </source>
</evidence>
<comment type="subcellular location">
    <subcellularLocation>
        <location evidence="1">Nucleus</location>
    </subcellularLocation>
</comment>
<evidence type="ECO:0000256" key="8">
    <source>
        <dbReference type="SAM" id="MobiDB-lite"/>
    </source>
</evidence>
<dbReference type="InterPro" id="IPR043472">
    <property type="entry name" value="Macro_dom-like"/>
</dbReference>
<dbReference type="InterPro" id="IPR035979">
    <property type="entry name" value="RBD_domain_sf"/>
</dbReference>
<evidence type="ECO:0000259" key="10">
    <source>
        <dbReference type="PROSITE" id="PS50918"/>
    </source>
</evidence>
<dbReference type="CDD" id="cd01439">
    <property type="entry name" value="TCCD_inducible_PARP_like"/>
    <property type="match status" value="1"/>
</dbReference>
<keyword evidence="3 7" id="KW-0808">Transferase</keyword>
<keyword evidence="14" id="KW-1185">Reference proteome</keyword>
<dbReference type="Gene3D" id="3.90.228.10">
    <property type="match status" value="1"/>
</dbReference>
<dbReference type="InterPro" id="IPR002589">
    <property type="entry name" value="Macro_dom"/>
</dbReference>
<protein>
    <recommendedName>
        <fullName evidence="7">Poly [ADP-ribose] polymerase</fullName>
        <shortName evidence="7">PARP</shortName>
        <ecNumber evidence="7">2.4.2.-</ecNumber>
    </recommendedName>
</protein>
<name>A0A8B6C640_MYTGA</name>
<feature type="domain" description="Macro" evidence="12">
    <location>
        <begin position="838"/>
        <end position="1023"/>
    </location>
</feature>
<evidence type="ECO:0000256" key="7">
    <source>
        <dbReference type="RuleBase" id="RU362114"/>
    </source>
</evidence>
<dbReference type="SMART" id="SM00506">
    <property type="entry name" value="A1pp"/>
    <property type="match status" value="3"/>
</dbReference>
<dbReference type="GO" id="GO:0003950">
    <property type="term" value="F:NAD+ poly-ADP-ribosyltransferase activity"/>
    <property type="evidence" value="ECO:0007669"/>
    <property type="project" value="UniProtKB-UniRule"/>
</dbReference>
<dbReference type="GO" id="GO:1990404">
    <property type="term" value="F:NAD+-protein mono-ADP-ribosyltransferase activity"/>
    <property type="evidence" value="ECO:0007669"/>
    <property type="project" value="TreeGrafter"/>
</dbReference>
<feature type="region of interest" description="Disordered" evidence="8">
    <location>
        <begin position="815"/>
        <end position="839"/>
    </location>
</feature>
<dbReference type="InterPro" id="IPR037197">
    <property type="entry name" value="WWE_dom_sf"/>
</dbReference>
<feature type="region of interest" description="Disordered" evidence="8">
    <location>
        <begin position="1221"/>
        <end position="1273"/>
    </location>
</feature>
<accession>A0A8B6C640</accession>
<evidence type="ECO:0000256" key="3">
    <source>
        <dbReference type="ARBA" id="ARBA00022679"/>
    </source>
</evidence>
<organism evidence="13 14">
    <name type="scientific">Mytilus galloprovincialis</name>
    <name type="common">Mediterranean mussel</name>
    <dbReference type="NCBI Taxonomy" id="29158"/>
    <lineage>
        <taxon>Eukaryota</taxon>
        <taxon>Metazoa</taxon>
        <taxon>Spiralia</taxon>
        <taxon>Lophotrochozoa</taxon>
        <taxon>Mollusca</taxon>
        <taxon>Bivalvia</taxon>
        <taxon>Autobranchia</taxon>
        <taxon>Pteriomorphia</taxon>
        <taxon>Mytilida</taxon>
        <taxon>Mytiloidea</taxon>
        <taxon>Mytilidae</taxon>
        <taxon>Mytilinae</taxon>
        <taxon>Mytilus</taxon>
    </lineage>
</organism>
<dbReference type="SMART" id="SM00360">
    <property type="entry name" value="RRM"/>
    <property type="match status" value="4"/>
</dbReference>
<reference evidence="13" key="1">
    <citation type="submission" date="2018-11" db="EMBL/GenBank/DDBJ databases">
        <authorList>
            <person name="Alioto T."/>
            <person name="Alioto T."/>
        </authorList>
    </citation>
    <scope>NUCLEOTIDE SEQUENCE</scope>
</reference>
<dbReference type="Proteomes" id="UP000596742">
    <property type="component" value="Unassembled WGS sequence"/>
</dbReference>
<evidence type="ECO:0000313" key="13">
    <source>
        <dbReference type="EMBL" id="VDI00053.1"/>
    </source>
</evidence>
<dbReference type="Pfam" id="PF23084">
    <property type="entry name" value="KH_PARP14_1"/>
    <property type="match status" value="1"/>
</dbReference>
<proteinExistence type="predicted"/>
<dbReference type="GO" id="GO:0070212">
    <property type="term" value="P:protein poly-ADP-ribosylation"/>
    <property type="evidence" value="ECO:0007669"/>
    <property type="project" value="TreeGrafter"/>
</dbReference>
<dbReference type="GO" id="GO:0010629">
    <property type="term" value="P:negative regulation of gene expression"/>
    <property type="evidence" value="ECO:0007669"/>
    <property type="project" value="TreeGrafter"/>
</dbReference>
<dbReference type="SUPFAM" id="SSF56399">
    <property type="entry name" value="ADP-ribosylation"/>
    <property type="match status" value="1"/>
</dbReference>
<dbReference type="Pfam" id="PF00644">
    <property type="entry name" value="PARP"/>
    <property type="match status" value="1"/>
</dbReference>
<evidence type="ECO:0000259" key="9">
    <source>
        <dbReference type="PROSITE" id="PS50102"/>
    </source>
</evidence>
<dbReference type="Gene3D" id="3.40.220.10">
    <property type="entry name" value="Leucine Aminopeptidase, subunit E, domain 1"/>
    <property type="match status" value="3"/>
</dbReference>
<keyword evidence="5" id="KW-0539">Nucleus</keyword>
<dbReference type="FunFam" id="3.90.228.10:FF:000008">
    <property type="entry name" value="Poly [ADP-ribose] polymerase"/>
    <property type="match status" value="1"/>
</dbReference>
<dbReference type="SUPFAM" id="SSF54928">
    <property type="entry name" value="RNA-binding domain, RBD"/>
    <property type="match status" value="2"/>
</dbReference>